<sequence>MAMPLRQSLKVAGYLFSQRTIRRREKFPLIVELEPLFACNLKCEGCGKIQHPAGVLKQRMPVAQAVGAVLESGAPMVSIAGGEPLMHPQIDEIVRQLVARRKFVFLCTNAMLLRKKLDKFEPSPYFAFAVHIDGLRERHDESVAKEGVFDEAVAAMKEAKRRGFRVTTNSTFFNTDTPQTVVEVLDYLNDDLQVDEMMISPAYAYEKAPDQEHFLGVDQTRELFRKAFAGGNRKRWRLNHSPLFLDFLEGKVDFPCTAWAIPNYSLFGWQRPCYLMSDGYVPTYRELIEETDWEKYGRGRDPRCANCMAHCGYEPTSILATTSSLKESLRAARETVGGNRARGGGA</sequence>
<dbReference type="CDD" id="cd01335">
    <property type="entry name" value="Radical_SAM"/>
    <property type="match status" value="1"/>
</dbReference>
<organism evidence="6 7">
    <name type="scientific">Streptomyces synnematoformans</name>
    <dbReference type="NCBI Taxonomy" id="415721"/>
    <lineage>
        <taxon>Bacteria</taxon>
        <taxon>Bacillati</taxon>
        <taxon>Actinomycetota</taxon>
        <taxon>Actinomycetes</taxon>
        <taxon>Kitasatosporales</taxon>
        <taxon>Streptomycetaceae</taxon>
        <taxon>Streptomyces</taxon>
    </lineage>
</organism>
<dbReference type="Pfam" id="PF11946">
    <property type="entry name" value="DUF3463"/>
    <property type="match status" value="1"/>
</dbReference>
<keyword evidence="7" id="KW-1185">Reference proteome</keyword>
<name>A0ABP5KYA8_9ACTN</name>
<proteinExistence type="predicted"/>
<accession>A0ABP5KYA8</accession>
<evidence type="ECO:0000313" key="7">
    <source>
        <dbReference type="Proteomes" id="UP001500443"/>
    </source>
</evidence>
<dbReference type="InterPro" id="IPR058240">
    <property type="entry name" value="rSAM_sf"/>
</dbReference>
<keyword evidence="6" id="KW-0808">Transferase</keyword>
<evidence type="ECO:0000256" key="3">
    <source>
        <dbReference type="ARBA" id="ARBA00023004"/>
    </source>
</evidence>
<keyword evidence="4" id="KW-0411">Iron-sulfur</keyword>
<keyword evidence="3" id="KW-0408">Iron</keyword>
<dbReference type="NCBIfam" id="TIGR03470">
    <property type="entry name" value="HpnH"/>
    <property type="match status" value="1"/>
</dbReference>
<dbReference type="PANTHER" id="PTHR11228">
    <property type="entry name" value="RADICAL SAM DOMAIN PROTEIN"/>
    <property type="match status" value="1"/>
</dbReference>
<feature type="domain" description="Radical SAM core" evidence="5">
    <location>
        <begin position="23"/>
        <end position="232"/>
    </location>
</feature>
<dbReference type="GO" id="GO:0016740">
    <property type="term" value="F:transferase activity"/>
    <property type="evidence" value="ECO:0007669"/>
    <property type="project" value="UniProtKB-KW"/>
</dbReference>
<dbReference type="InterPro" id="IPR013785">
    <property type="entry name" value="Aldolase_TIM"/>
</dbReference>
<comment type="caution">
    <text evidence="6">The sequence shown here is derived from an EMBL/GenBank/DDBJ whole genome shotgun (WGS) entry which is preliminary data.</text>
</comment>
<dbReference type="Gene3D" id="3.20.20.70">
    <property type="entry name" value="Aldolase class I"/>
    <property type="match status" value="1"/>
</dbReference>
<dbReference type="RefSeq" id="WP_344292137.1">
    <property type="nucleotide sequence ID" value="NZ_BAAAPF010000201.1"/>
</dbReference>
<evidence type="ECO:0000259" key="5">
    <source>
        <dbReference type="PROSITE" id="PS51918"/>
    </source>
</evidence>
<dbReference type="Pfam" id="PF04055">
    <property type="entry name" value="Radical_SAM"/>
    <property type="match status" value="1"/>
</dbReference>
<dbReference type="SFLD" id="SFLDG01067">
    <property type="entry name" value="SPASM/twitch_domain_containing"/>
    <property type="match status" value="1"/>
</dbReference>
<dbReference type="SFLD" id="SFLDF00397">
    <property type="entry name" value="adenosyl-hopene_transferase"/>
    <property type="match status" value="1"/>
</dbReference>
<dbReference type="InterPro" id="IPR050377">
    <property type="entry name" value="Radical_SAM_PqqE_MftC-like"/>
</dbReference>
<keyword evidence="1" id="KW-0949">S-adenosyl-L-methionine</keyword>
<dbReference type="EMBL" id="BAAAPF010000201">
    <property type="protein sequence ID" value="GAA2138884.1"/>
    <property type="molecule type" value="Genomic_DNA"/>
</dbReference>
<gene>
    <name evidence="6" type="primary">hpnH</name>
    <name evidence="6" type="ORF">GCM10009802_48630</name>
</gene>
<evidence type="ECO:0000313" key="6">
    <source>
        <dbReference type="EMBL" id="GAA2138884.1"/>
    </source>
</evidence>
<evidence type="ECO:0000256" key="4">
    <source>
        <dbReference type="ARBA" id="ARBA00023014"/>
    </source>
</evidence>
<dbReference type="PANTHER" id="PTHR11228:SF22">
    <property type="entry name" value="PEPTIDE BIOSYNTHESIS PROTEIN YYDG-RELATED"/>
    <property type="match status" value="1"/>
</dbReference>
<dbReference type="PROSITE" id="PS51918">
    <property type="entry name" value="RADICAL_SAM"/>
    <property type="match status" value="1"/>
</dbReference>
<protein>
    <submittedName>
        <fullName evidence="6">Adenosyl-hopene transferase HpnH</fullName>
    </submittedName>
</protein>
<reference evidence="7" key="1">
    <citation type="journal article" date="2019" name="Int. J. Syst. Evol. Microbiol.">
        <title>The Global Catalogue of Microorganisms (GCM) 10K type strain sequencing project: providing services to taxonomists for standard genome sequencing and annotation.</title>
        <authorList>
            <consortium name="The Broad Institute Genomics Platform"/>
            <consortium name="The Broad Institute Genome Sequencing Center for Infectious Disease"/>
            <person name="Wu L."/>
            <person name="Ma J."/>
        </authorList>
    </citation>
    <scope>NUCLEOTIDE SEQUENCE [LARGE SCALE GENOMIC DNA]</scope>
    <source>
        <strain evidence="7">JCM 15481</strain>
    </source>
</reference>
<dbReference type="SFLD" id="SFLDS00029">
    <property type="entry name" value="Radical_SAM"/>
    <property type="match status" value="1"/>
</dbReference>
<dbReference type="InterPro" id="IPR022563">
    <property type="entry name" value="DUF3463"/>
</dbReference>
<dbReference type="Proteomes" id="UP001500443">
    <property type="component" value="Unassembled WGS sequence"/>
</dbReference>
<dbReference type="InterPro" id="IPR017833">
    <property type="entry name" value="Hopanoid_synth-assoc_rSAM_HpnH"/>
</dbReference>
<dbReference type="InterPro" id="IPR007197">
    <property type="entry name" value="rSAM"/>
</dbReference>
<evidence type="ECO:0000256" key="1">
    <source>
        <dbReference type="ARBA" id="ARBA00022691"/>
    </source>
</evidence>
<dbReference type="SUPFAM" id="SSF102114">
    <property type="entry name" value="Radical SAM enzymes"/>
    <property type="match status" value="1"/>
</dbReference>
<keyword evidence="2" id="KW-0479">Metal-binding</keyword>
<evidence type="ECO:0000256" key="2">
    <source>
        <dbReference type="ARBA" id="ARBA00022723"/>
    </source>
</evidence>